<proteinExistence type="predicted"/>
<keyword evidence="3" id="KW-1185">Reference proteome</keyword>
<dbReference type="InParanoid" id="A0A0D0B0H8"/>
<gene>
    <name evidence="2" type="ORF">CY34DRAFT_810190</name>
</gene>
<dbReference type="Proteomes" id="UP000054485">
    <property type="component" value="Unassembled WGS sequence"/>
</dbReference>
<name>A0A0D0B0H8_9AGAM</name>
<evidence type="ECO:0000256" key="1">
    <source>
        <dbReference type="SAM" id="MobiDB-lite"/>
    </source>
</evidence>
<accession>A0A0D0B0H8</accession>
<reference evidence="2 3" key="1">
    <citation type="submission" date="2014-04" db="EMBL/GenBank/DDBJ databases">
        <authorList>
            <consortium name="DOE Joint Genome Institute"/>
            <person name="Kuo A."/>
            <person name="Ruytinx J."/>
            <person name="Rineau F."/>
            <person name="Colpaert J."/>
            <person name="Kohler A."/>
            <person name="Nagy L.G."/>
            <person name="Floudas D."/>
            <person name="Copeland A."/>
            <person name="Barry K.W."/>
            <person name="Cichocki N."/>
            <person name="Veneault-Fourrey C."/>
            <person name="LaButti K."/>
            <person name="Lindquist E.A."/>
            <person name="Lipzen A."/>
            <person name="Lundell T."/>
            <person name="Morin E."/>
            <person name="Murat C."/>
            <person name="Sun H."/>
            <person name="Tunlid A."/>
            <person name="Henrissat B."/>
            <person name="Grigoriev I.V."/>
            <person name="Hibbett D.S."/>
            <person name="Martin F."/>
            <person name="Nordberg H.P."/>
            <person name="Cantor M.N."/>
            <person name="Hua S.X."/>
        </authorList>
    </citation>
    <scope>NUCLEOTIDE SEQUENCE [LARGE SCALE GENOMIC DNA]</scope>
    <source>
        <strain evidence="2 3">UH-Slu-Lm8-n1</strain>
    </source>
</reference>
<feature type="region of interest" description="Disordered" evidence="1">
    <location>
        <begin position="408"/>
        <end position="508"/>
    </location>
</feature>
<feature type="compositionally biased region" description="Polar residues" evidence="1">
    <location>
        <begin position="410"/>
        <end position="419"/>
    </location>
</feature>
<organism evidence="2 3">
    <name type="scientific">Suillus luteus UH-Slu-Lm8-n1</name>
    <dbReference type="NCBI Taxonomy" id="930992"/>
    <lineage>
        <taxon>Eukaryota</taxon>
        <taxon>Fungi</taxon>
        <taxon>Dikarya</taxon>
        <taxon>Basidiomycota</taxon>
        <taxon>Agaricomycotina</taxon>
        <taxon>Agaricomycetes</taxon>
        <taxon>Agaricomycetidae</taxon>
        <taxon>Boletales</taxon>
        <taxon>Suillineae</taxon>
        <taxon>Suillaceae</taxon>
        <taxon>Suillus</taxon>
    </lineage>
</organism>
<evidence type="ECO:0000313" key="2">
    <source>
        <dbReference type="EMBL" id="KIK37573.1"/>
    </source>
</evidence>
<protein>
    <submittedName>
        <fullName evidence="2">Uncharacterized protein</fullName>
    </submittedName>
</protein>
<feature type="compositionally biased region" description="Polar residues" evidence="1">
    <location>
        <begin position="56"/>
        <end position="74"/>
    </location>
</feature>
<dbReference type="EMBL" id="KN835442">
    <property type="protein sequence ID" value="KIK37573.1"/>
    <property type="molecule type" value="Genomic_DNA"/>
</dbReference>
<sequence length="786" mass="85174">MIDYTKAIPFVFVLAPIQDARHAYFSGMANPVTCTLSAVTQTSPGSDIPHTLLDDLSSSPDATSTTNQDDTTSHAFSPSFSCRIVELFIILIGQIGFLVHQFLRISDVVDVLSSSFATLEQTTDLEITNLCATMELVKQDVDSVKDRSLCHGQIMALQARDFATLIANQQRQIDDLGKQLYEERKVSLDIKKTLGDLTSRVSRDSTELDVFHGRLRDQLACQIKDQIQTERNVIDLRKELDVFHERLHGQLTSQVKDQIRTENNVADLRKDIPKSLSLYHTRISALEFASSQIKLPPSPQVIICNSTPVQSATFVDVSPLSKRVLPSFQHPPTPMSAPSKKQRSGISISARSLRFIDRESIYIQSSTSVGSKATGIPMKSTTPKTPTTVDSVRRPVTVKSAVSKVLPSSMIPTPSTRVSSAPKRVILKNPPSKDSSCDKHAPRESVIPKKSGSATKGKVREPRVPSLKKSGSAVKDNAKAPKPLKKSSHAAKGKAQELSNQVLPPSSSLVTPAATLRALDSTTRSNDASQGIASQPLSSSQSLEALDVAVQLHSLGDLFDPLPSLDSMSWLDVALDSVASQPLSSSQSLETLDVAVQLHSLGDLLDPLPSLDSMSWLDVTLDSVASQPLSSSSSLEALDAAVQCHSLGDLHDLLPSLDSMSWLDECDEVSGQLLRPSSSTEALDAAVQLSSLDELCGTMPSLDLISFLDNDALPVPLFKNLGRNKARSINCHRELLRPSSSMEALDAAVQLSLLDNVCETMLSLDSMSFLDDDALTVPPFKCRSKL</sequence>
<feature type="region of interest" description="Disordered" evidence="1">
    <location>
        <begin position="50"/>
        <end position="74"/>
    </location>
</feature>
<feature type="compositionally biased region" description="Low complexity" evidence="1">
    <location>
        <begin position="379"/>
        <end position="390"/>
    </location>
</feature>
<feature type="compositionally biased region" description="Polar residues" evidence="1">
    <location>
        <begin position="497"/>
        <end position="508"/>
    </location>
</feature>
<dbReference type="HOGENOM" id="CLU_356846_0_0_1"/>
<feature type="compositionally biased region" description="Basic and acidic residues" evidence="1">
    <location>
        <begin position="435"/>
        <end position="447"/>
    </location>
</feature>
<feature type="region of interest" description="Disordered" evidence="1">
    <location>
        <begin position="371"/>
        <end position="390"/>
    </location>
</feature>
<dbReference type="AlphaFoldDB" id="A0A0D0B0H8"/>
<evidence type="ECO:0000313" key="3">
    <source>
        <dbReference type="Proteomes" id="UP000054485"/>
    </source>
</evidence>
<dbReference type="OrthoDB" id="2653115at2759"/>
<feature type="compositionally biased region" description="Basic residues" evidence="1">
    <location>
        <begin position="482"/>
        <end position="492"/>
    </location>
</feature>
<reference evidence="3" key="2">
    <citation type="submission" date="2015-01" db="EMBL/GenBank/DDBJ databases">
        <title>Evolutionary Origins and Diversification of the Mycorrhizal Mutualists.</title>
        <authorList>
            <consortium name="DOE Joint Genome Institute"/>
            <consortium name="Mycorrhizal Genomics Consortium"/>
            <person name="Kohler A."/>
            <person name="Kuo A."/>
            <person name="Nagy L.G."/>
            <person name="Floudas D."/>
            <person name="Copeland A."/>
            <person name="Barry K.W."/>
            <person name="Cichocki N."/>
            <person name="Veneault-Fourrey C."/>
            <person name="LaButti K."/>
            <person name="Lindquist E.A."/>
            <person name="Lipzen A."/>
            <person name="Lundell T."/>
            <person name="Morin E."/>
            <person name="Murat C."/>
            <person name="Riley R."/>
            <person name="Ohm R."/>
            <person name="Sun H."/>
            <person name="Tunlid A."/>
            <person name="Henrissat B."/>
            <person name="Grigoriev I.V."/>
            <person name="Hibbett D.S."/>
            <person name="Martin F."/>
        </authorList>
    </citation>
    <scope>NUCLEOTIDE SEQUENCE [LARGE SCALE GENOMIC DNA]</scope>
    <source>
        <strain evidence="3">UH-Slu-Lm8-n1</strain>
    </source>
</reference>